<organism evidence="2 3">
    <name type="scientific">Vigna angularis var. angularis</name>
    <dbReference type="NCBI Taxonomy" id="157739"/>
    <lineage>
        <taxon>Eukaryota</taxon>
        <taxon>Viridiplantae</taxon>
        <taxon>Streptophyta</taxon>
        <taxon>Embryophyta</taxon>
        <taxon>Tracheophyta</taxon>
        <taxon>Spermatophyta</taxon>
        <taxon>Magnoliopsida</taxon>
        <taxon>eudicotyledons</taxon>
        <taxon>Gunneridae</taxon>
        <taxon>Pentapetalae</taxon>
        <taxon>rosids</taxon>
        <taxon>fabids</taxon>
        <taxon>Fabales</taxon>
        <taxon>Fabaceae</taxon>
        <taxon>Papilionoideae</taxon>
        <taxon>50 kb inversion clade</taxon>
        <taxon>NPAAA clade</taxon>
        <taxon>indigoferoid/millettioid clade</taxon>
        <taxon>Phaseoleae</taxon>
        <taxon>Vigna</taxon>
    </lineage>
</organism>
<feature type="region of interest" description="Disordered" evidence="1">
    <location>
        <begin position="160"/>
        <end position="207"/>
    </location>
</feature>
<evidence type="ECO:0000313" key="3">
    <source>
        <dbReference type="Proteomes" id="UP000291084"/>
    </source>
</evidence>
<proteinExistence type="predicted"/>
<feature type="compositionally biased region" description="Basic and acidic residues" evidence="1">
    <location>
        <begin position="172"/>
        <end position="182"/>
    </location>
</feature>
<gene>
    <name evidence="2" type="primary">Vigan.07G081800</name>
    <name evidence="2" type="ORF">VIGAN_07081800</name>
</gene>
<dbReference type="PANTHER" id="PTHR33264:SF25">
    <property type="entry name" value="PROTEIN, PUTATIVE-RELATED"/>
    <property type="match status" value="1"/>
</dbReference>
<dbReference type="Proteomes" id="UP000291084">
    <property type="component" value="Chromosome 7"/>
</dbReference>
<feature type="region of interest" description="Disordered" evidence="1">
    <location>
        <begin position="222"/>
        <end position="243"/>
    </location>
</feature>
<dbReference type="OrthoDB" id="695262at2759"/>
<keyword evidence="3" id="KW-1185">Reference proteome</keyword>
<reference evidence="2 3" key="1">
    <citation type="journal article" date="2015" name="Sci. Rep.">
        <title>The power of single molecule real-time sequencing technology in the de novo assembly of a eukaryotic genome.</title>
        <authorList>
            <person name="Sakai H."/>
            <person name="Naito K."/>
            <person name="Ogiso-Tanaka E."/>
            <person name="Takahashi Y."/>
            <person name="Iseki K."/>
            <person name="Muto C."/>
            <person name="Satou K."/>
            <person name="Teruya K."/>
            <person name="Shiroma A."/>
            <person name="Shimoji M."/>
            <person name="Hirano T."/>
            <person name="Itoh T."/>
            <person name="Kaga A."/>
            <person name="Tomooka N."/>
        </authorList>
    </citation>
    <scope>NUCLEOTIDE SEQUENCE [LARGE SCALE GENOMIC DNA]</scope>
    <source>
        <strain evidence="3">cv. Shumari</strain>
    </source>
</reference>
<sequence length="243" mass="27483">MVFILLREIFNFVTNLTNKKEYVKIHKYLYVYIYKYILKRVLLACEKLGTPLVQAPPSIHFDSTAHFSNPSFLLNNGGMTSHSFHSPPPPPLPMARQQKVLRRSPPVTRCRERCRAGEVAGNATAACAAVCCCVPCTVMDVVVLAAYKLPAGLVKKAMHKRKRRQLQKKNKKTEALLDHRPDGVSGPRPSLEENLSEDVAEDTSKLEEEMWAQFNGTGFWRSDSQRLEQQRQQPTAECPCQAQ</sequence>
<dbReference type="PANTHER" id="PTHR33264">
    <property type="entry name" value="EXPRESSED PROTEIN"/>
    <property type="match status" value="1"/>
</dbReference>
<name>A0A0S3SH28_PHAAN</name>
<dbReference type="AlphaFoldDB" id="A0A0S3SH28"/>
<dbReference type="EMBL" id="AP015040">
    <property type="protein sequence ID" value="BAT92143.1"/>
    <property type="molecule type" value="Genomic_DNA"/>
</dbReference>
<evidence type="ECO:0000256" key="1">
    <source>
        <dbReference type="SAM" id="MobiDB-lite"/>
    </source>
</evidence>
<protein>
    <submittedName>
        <fullName evidence="2">Uncharacterized protein</fullName>
    </submittedName>
</protein>
<evidence type="ECO:0000313" key="2">
    <source>
        <dbReference type="EMBL" id="BAT92143.1"/>
    </source>
</evidence>
<accession>A0A0S3SH28</accession>
<feature type="compositionally biased region" description="Basic residues" evidence="1">
    <location>
        <begin position="160"/>
        <end position="171"/>
    </location>
</feature>